<accession>A0A2N1PIG1</accession>
<dbReference type="Gene3D" id="3.90.330.10">
    <property type="entry name" value="Nitrile hydratase alpha /Thiocyanate hydrolase gamma"/>
    <property type="match status" value="1"/>
</dbReference>
<reference evidence="1 2" key="1">
    <citation type="journal article" date="2017" name="ISME J.">
        <title>Potential for microbial H2 and metal transformations associated with novel bacteria and archaea in deep terrestrial subsurface sediments.</title>
        <authorList>
            <person name="Hernsdorf A.W."/>
            <person name="Amano Y."/>
            <person name="Miyakawa K."/>
            <person name="Ise K."/>
            <person name="Suzuki Y."/>
            <person name="Anantharaman K."/>
            <person name="Probst A."/>
            <person name="Burstein D."/>
            <person name="Thomas B.C."/>
            <person name="Banfield J.F."/>
        </authorList>
    </citation>
    <scope>NUCLEOTIDE SEQUENCE [LARGE SCALE GENOMIC DNA]</scope>
    <source>
        <strain evidence="1">HGW-Wallbacteria-1</strain>
    </source>
</reference>
<dbReference type="Proteomes" id="UP000233256">
    <property type="component" value="Unassembled WGS sequence"/>
</dbReference>
<gene>
    <name evidence="1" type="ORF">CVV64_20225</name>
</gene>
<organism evidence="1 2">
    <name type="scientific">Candidatus Wallbacteria bacterium HGW-Wallbacteria-1</name>
    <dbReference type="NCBI Taxonomy" id="2013854"/>
    <lineage>
        <taxon>Bacteria</taxon>
        <taxon>Candidatus Walliibacteriota</taxon>
    </lineage>
</organism>
<protein>
    <recommendedName>
        <fullName evidence="3">Nitrile hydratase alpha /Thiocyanate hydrolase gamma domain-containing protein</fullName>
    </recommendedName>
</protein>
<name>A0A2N1PIG1_9BACT</name>
<sequence>MIHTESSEHYGAACKAEVTKNFFWREHMDQNFAQMIMTNREYRDRFIANPTAMLVEAGLPELKGKKIIAHENTGTNIYFTLIPKGVQLNTSAIDERFVRIQEKAWEDTNFKTQLLTNTRETLTKNFGDLPEHMTIGIYENTADTVHLVLPRFEDASEELNDNDLEMVSGGKGSPSIPSTPTLPYFLRPVTPGSPDTSVRPAAPNISVPHFIGW</sequence>
<evidence type="ECO:0008006" key="3">
    <source>
        <dbReference type="Google" id="ProtNLM"/>
    </source>
</evidence>
<comment type="caution">
    <text evidence="1">The sequence shown here is derived from an EMBL/GenBank/DDBJ whole genome shotgun (WGS) entry which is preliminary data.</text>
</comment>
<evidence type="ECO:0000313" key="1">
    <source>
        <dbReference type="EMBL" id="PKK88100.1"/>
    </source>
</evidence>
<dbReference type="InterPro" id="IPR022513">
    <property type="entry name" value="TOMM_pelo"/>
</dbReference>
<dbReference type="AlphaFoldDB" id="A0A2N1PIG1"/>
<dbReference type="NCBIfam" id="TIGR03793">
    <property type="entry name" value="leader_NHLP"/>
    <property type="match status" value="1"/>
</dbReference>
<dbReference type="EMBL" id="PGXC01000066">
    <property type="protein sequence ID" value="PKK88100.1"/>
    <property type="molecule type" value="Genomic_DNA"/>
</dbReference>
<dbReference type="GO" id="GO:0046914">
    <property type="term" value="F:transition metal ion binding"/>
    <property type="evidence" value="ECO:0007669"/>
    <property type="project" value="InterPro"/>
</dbReference>
<dbReference type="SUPFAM" id="SSF56209">
    <property type="entry name" value="Nitrile hydratase alpha chain"/>
    <property type="match status" value="2"/>
</dbReference>
<dbReference type="InterPro" id="IPR036648">
    <property type="entry name" value="CN_Hdrase_a/SCN_Hdrase_g_sf"/>
</dbReference>
<proteinExistence type="predicted"/>
<evidence type="ECO:0000313" key="2">
    <source>
        <dbReference type="Proteomes" id="UP000233256"/>
    </source>
</evidence>
<dbReference type="GO" id="GO:0003824">
    <property type="term" value="F:catalytic activity"/>
    <property type="evidence" value="ECO:0007669"/>
    <property type="project" value="InterPro"/>
</dbReference>